<dbReference type="InterPro" id="IPR021109">
    <property type="entry name" value="Peptidase_aspartic_dom_sf"/>
</dbReference>
<evidence type="ECO:0000259" key="18">
    <source>
        <dbReference type="PROSITE" id="PS50878"/>
    </source>
</evidence>
<dbReference type="GO" id="GO:0004190">
    <property type="term" value="F:aspartic-type endopeptidase activity"/>
    <property type="evidence" value="ECO:0007669"/>
    <property type="project" value="UniProtKB-KW"/>
</dbReference>
<dbReference type="PROSITE" id="PS50994">
    <property type="entry name" value="INTEGRASE"/>
    <property type="match status" value="1"/>
</dbReference>
<proteinExistence type="predicted"/>
<dbReference type="InterPro" id="IPR005162">
    <property type="entry name" value="Retrotrans_gag_dom"/>
</dbReference>
<dbReference type="Pfam" id="PF03732">
    <property type="entry name" value="Retrotrans_gag"/>
    <property type="match status" value="1"/>
</dbReference>
<dbReference type="InterPro" id="IPR012337">
    <property type="entry name" value="RNaseH-like_sf"/>
</dbReference>
<evidence type="ECO:0000256" key="8">
    <source>
        <dbReference type="ARBA" id="ARBA00022801"/>
    </source>
</evidence>
<keyword evidence="2" id="KW-0808">Transferase</keyword>
<keyword evidence="15" id="KW-0511">Multifunctional enzyme</keyword>
<dbReference type="Gene3D" id="3.30.420.10">
    <property type="entry name" value="Ribonuclease H-like superfamily/Ribonuclease H"/>
    <property type="match status" value="1"/>
</dbReference>
<dbReference type="Pfam" id="PF17919">
    <property type="entry name" value="RT_RNaseH_2"/>
    <property type="match status" value="1"/>
</dbReference>
<keyword evidence="7" id="KW-0255">Endonuclease</keyword>
<dbReference type="CDD" id="cd00303">
    <property type="entry name" value="retropepsin_like"/>
    <property type="match status" value="1"/>
</dbReference>
<dbReference type="PANTHER" id="PTHR37984:SF5">
    <property type="entry name" value="PROTEIN NYNRIN-LIKE"/>
    <property type="match status" value="1"/>
</dbReference>
<evidence type="ECO:0000256" key="17">
    <source>
        <dbReference type="SAM" id="MobiDB-lite"/>
    </source>
</evidence>
<dbReference type="FunFam" id="3.30.70.270:FF:000020">
    <property type="entry name" value="Transposon Tf2-6 polyprotein-like Protein"/>
    <property type="match status" value="1"/>
</dbReference>
<dbReference type="EMBL" id="DF973399">
    <property type="protein sequence ID" value="GAU29525.1"/>
    <property type="molecule type" value="Genomic_DNA"/>
</dbReference>
<keyword evidence="14" id="KW-0233">DNA recombination</keyword>
<keyword evidence="10" id="KW-0229">DNA integration</keyword>
<keyword evidence="3" id="KW-0548">Nucleotidyltransferase</keyword>
<evidence type="ECO:0000256" key="13">
    <source>
        <dbReference type="ARBA" id="ARBA00023125"/>
    </source>
</evidence>
<evidence type="ECO:0000313" key="21">
    <source>
        <dbReference type="Proteomes" id="UP000242715"/>
    </source>
</evidence>
<feature type="region of interest" description="Disordered" evidence="17">
    <location>
        <begin position="335"/>
        <end position="363"/>
    </location>
</feature>
<keyword evidence="9" id="KW-0460">Magnesium</keyword>
<dbReference type="SUPFAM" id="SSF50630">
    <property type="entry name" value="Acid proteases"/>
    <property type="match status" value="1"/>
</dbReference>
<dbReference type="GO" id="GO:0006310">
    <property type="term" value="P:DNA recombination"/>
    <property type="evidence" value="ECO:0007669"/>
    <property type="project" value="UniProtKB-KW"/>
</dbReference>
<evidence type="ECO:0000256" key="9">
    <source>
        <dbReference type="ARBA" id="ARBA00022842"/>
    </source>
</evidence>
<dbReference type="InterPro" id="IPR036397">
    <property type="entry name" value="RNaseH_sf"/>
</dbReference>
<dbReference type="GO" id="GO:0003964">
    <property type="term" value="F:RNA-directed DNA polymerase activity"/>
    <property type="evidence" value="ECO:0007669"/>
    <property type="project" value="UniProtKB-KW"/>
</dbReference>
<evidence type="ECO:0000259" key="19">
    <source>
        <dbReference type="PROSITE" id="PS50994"/>
    </source>
</evidence>
<keyword evidence="11" id="KW-0695">RNA-directed DNA polymerase</keyword>
<dbReference type="Pfam" id="PF00078">
    <property type="entry name" value="RVT_1"/>
    <property type="match status" value="1"/>
</dbReference>
<dbReference type="InterPro" id="IPR043502">
    <property type="entry name" value="DNA/RNA_pol_sf"/>
</dbReference>
<dbReference type="InterPro" id="IPR056924">
    <property type="entry name" value="SH3_Tf2-1"/>
</dbReference>
<dbReference type="InterPro" id="IPR043128">
    <property type="entry name" value="Rev_trsase/Diguanyl_cyclase"/>
</dbReference>
<keyword evidence="13" id="KW-0238">DNA-binding</keyword>
<dbReference type="OrthoDB" id="2013610at2759"/>
<dbReference type="Pfam" id="PF24626">
    <property type="entry name" value="SH3_Tf2-1"/>
    <property type="match status" value="1"/>
</dbReference>
<evidence type="ECO:0000256" key="14">
    <source>
        <dbReference type="ARBA" id="ARBA00023172"/>
    </source>
</evidence>
<feature type="domain" description="Integrase catalytic" evidence="19">
    <location>
        <begin position="1127"/>
        <end position="1291"/>
    </location>
</feature>
<dbReference type="InterPro" id="IPR016197">
    <property type="entry name" value="Chromo-like_dom_sf"/>
</dbReference>
<dbReference type="GO" id="GO:0003677">
    <property type="term" value="F:DNA binding"/>
    <property type="evidence" value="ECO:0007669"/>
    <property type="project" value="UniProtKB-KW"/>
</dbReference>
<evidence type="ECO:0000256" key="16">
    <source>
        <dbReference type="SAM" id="Coils"/>
    </source>
</evidence>
<keyword evidence="12" id="KW-0239">DNA-directed DNA polymerase</keyword>
<dbReference type="InterPro" id="IPR041588">
    <property type="entry name" value="Integrase_H2C2"/>
</dbReference>
<name>A0A2Z6N0Q1_TRISU</name>
<dbReference type="Proteomes" id="UP000242715">
    <property type="component" value="Unassembled WGS sequence"/>
</dbReference>
<evidence type="ECO:0000256" key="12">
    <source>
        <dbReference type="ARBA" id="ARBA00022932"/>
    </source>
</evidence>
<keyword evidence="1" id="KW-0645">Protease</keyword>
<keyword evidence="4" id="KW-0540">Nuclease</keyword>
<reference evidence="21" key="1">
    <citation type="journal article" date="2017" name="Front. Plant Sci.">
        <title>Climate Clever Clovers: New Paradigm to Reduce the Environmental Footprint of Ruminants by Breeding Low Methanogenic Forages Utilizing Haplotype Variation.</title>
        <authorList>
            <person name="Kaur P."/>
            <person name="Appels R."/>
            <person name="Bayer P.E."/>
            <person name="Keeble-Gagnere G."/>
            <person name="Wang J."/>
            <person name="Hirakawa H."/>
            <person name="Shirasawa K."/>
            <person name="Vercoe P."/>
            <person name="Stefanova K."/>
            <person name="Durmic Z."/>
            <person name="Nichols P."/>
            <person name="Revell C."/>
            <person name="Isobe S.N."/>
            <person name="Edwards D."/>
            <person name="Erskine W."/>
        </authorList>
    </citation>
    <scope>NUCLEOTIDE SEQUENCE [LARGE SCALE GENOMIC DNA]</scope>
    <source>
        <strain evidence="21">cv. Daliak</strain>
    </source>
</reference>
<dbReference type="Gene3D" id="3.30.70.270">
    <property type="match status" value="2"/>
</dbReference>
<dbReference type="InterPro" id="IPR001584">
    <property type="entry name" value="Integrase_cat-core"/>
</dbReference>
<dbReference type="GO" id="GO:0004519">
    <property type="term" value="F:endonuclease activity"/>
    <property type="evidence" value="ECO:0007669"/>
    <property type="project" value="UniProtKB-KW"/>
</dbReference>
<keyword evidence="5" id="KW-0479">Metal-binding</keyword>
<dbReference type="SUPFAM" id="SSF54160">
    <property type="entry name" value="Chromo domain-like"/>
    <property type="match status" value="1"/>
</dbReference>
<dbReference type="Pfam" id="PF08284">
    <property type="entry name" value="RVP_2"/>
    <property type="match status" value="1"/>
</dbReference>
<sequence>MADDNHKTVESQLAQLSETVSIQMNHQLRQLTDTVTNHSASISATNLTLQRMEALLTNLSQSSVTHGYHQQRDQPFHTRNVRLEFPRFNGTDVLAWIFKADQFFDYYHTPDPERLTIAAVHLDHTVVPWFQMIQRETPFSSWQEFTHALEMEYGPSVFERPRTTLFKLAQTGTVHEYYLQFTNLANRVTGLDPDALLDCFISGLQRDLQREVISQHPTTLGQAVSVARLFEEKFQPTKAVTQPLLSKGPTYNSQYQARSTNSQGYTSNLTQRPNSTPLLPTPINRPPMANRSVKRISPAEMQLRREKGLCYYCDETFSFRHRCPNKHLYLLQLEDPIPTSPDSEPNIAASEPQSPTSDTPQPELDLHLSLNALNGSRKLGTLRFTGSIAGTTIQILVDGGSSDNFFQPRLAHFLQLPVEPAPGFNVLVGNGQSMMAEGKISKLSVTIQGQTIVLPVFLLPFSGADLILGSSWLATLGPHIANYADLSLRFVVDGKFVTLNGMPDSLPTPAPAQLHHIRRMQRTHAISEVYMMQLFHVSSDAPSVEQITSTLSPDLQELLHRYSDIFQTPTSLPPPRAQDHSIPLMDESTVIKVRPYRYPHSQKEQIEKMVKEMLQQGIIQPSTSPFSSPIILVKKKDGTWRCCTDYRALNTVTVKDSFPLPSVDELLDELYGARYFSKLDLRSGYHQILMNPNDRHKTAFRTHQGHYEWLVMPFGLSNAPASFQCLMNEVFQFALRKFVLVFFDDILVYSPDWSAHLDHLERVLLTLKQQVLYVKLSKCSFGMLQVDYLGHTVSGMGVAMDKEKVRVIADWPLPINVKQLRGFLGLTGYYRRFIKAYSQIAAPLTNLLKKEGFHWDDTATTAFYNLKLVISTAPVLALPDFSKPFILETDASNTGIGAILSQEGHPIAFFSKKLGPTAQKQSAYVREFRAITEALAKFRHYLLGHKFIIRTDQKSLKALLEQTLQTPEQQAWLHKFIGFDFTIEYKPGKENLAVDALSRINLLAWSEPHYSFLDELRLEIQQDTHLKEIIQQCLNNSCADANYTVKDNLLFWQQRLVIPENSTLIQKILLEFHSSPIGGHSGITRTMARIASQFYWTHMRQHIVAFIKHCVICQQAKTTTTTPAGLLAPLPIPTLVWADIAMDFITGLPPSNGFTVILVVIDRLTKYAHFFPLKSDFDSKKVAEIFMQNIVKLHGMPSSIVSDRDKVFTSAFWRHLFKLHGTTLAMTSAYHPQSDGQSEVLNKCVEMYLRCMTFDNPTKWSKALPWTEFWYNTSYHTSAAMTPFKALYGSDPPQLVRTKGTTDDHPDLQTQLAEREDLLSQLQVNLHKAQQAMKFQADKKRHHVEFKVDDQVLVKLQPYRQSSVALRKHQKLGLRYFGPFPIVAKVGVVAYRLGLPSTTKIHPVFHVSQLKLFHGPHIPPYMPLPLTTSELGPILQPEALLDSRLIMRGNTPISQVLISWEGLETADATWEDLVEFKLAHPNFNLEDKVTLNGGSIVRDPIINMDSQNNESAEDNESALKDEAEASNSVMNPDIVGLRRSTRKRIESTRLEGYKRY</sequence>
<dbReference type="CDD" id="cd09274">
    <property type="entry name" value="RNase_HI_RT_Ty3"/>
    <property type="match status" value="1"/>
</dbReference>
<dbReference type="GO" id="GO:0006508">
    <property type="term" value="P:proteolysis"/>
    <property type="evidence" value="ECO:0007669"/>
    <property type="project" value="UniProtKB-KW"/>
</dbReference>
<dbReference type="FunFam" id="3.10.20.370:FF:000001">
    <property type="entry name" value="Retrovirus-related Pol polyprotein from transposon 17.6-like protein"/>
    <property type="match status" value="1"/>
</dbReference>
<dbReference type="PROSITE" id="PS50878">
    <property type="entry name" value="RT_POL"/>
    <property type="match status" value="1"/>
</dbReference>
<feature type="compositionally biased region" description="Polar residues" evidence="17">
    <location>
        <begin position="241"/>
        <end position="278"/>
    </location>
</feature>
<protein>
    <recommendedName>
        <fullName evidence="22">Reverse transcriptase</fullName>
    </recommendedName>
</protein>
<feature type="region of interest" description="Disordered" evidence="17">
    <location>
        <begin position="241"/>
        <end position="289"/>
    </location>
</feature>
<dbReference type="InterPro" id="IPR050951">
    <property type="entry name" value="Retrovirus_Pol_polyprotein"/>
</dbReference>
<dbReference type="GO" id="GO:0003887">
    <property type="term" value="F:DNA-directed DNA polymerase activity"/>
    <property type="evidence" value="ECO:0007669"/>
    <property type="project" value="UniProtKB-KW"/>
</dbReference>
<evidence type="ECO:0000256" key="10">
    <source>
        <dbReference type="ARBA" id="ARBA00022908"/>
    </source>
</evidence>
<evidence type="ECO:0000256" key="2">
    <source>
        <dbReference type="ARBA" id="ARBA00022679"/>
    </source>
</evidence>
<dbReference type="GO" id="GO:0046872">
    <property type="term" value="F:metal ion binding"/>
    <property type="evidence" value="ECO:0007669"/>
    <property type="project" value="UniProtKB-KW"/>
</dbReference>
<evidence type="ECO:0000313" key="20">
    <source>
        <dbReference type="EMBL" id="GAU29525.1"/>
    </source>
</evidence>
<evidence type="ECO:0000256" key="3">
    <source>
        <dbReference type="ARBA" id="ARBA00022695"/>
    </source>
</evidence>
<evidence type="ECO:0000256" key="4">
    <source>
        <dbReference type="ARBA" id="ARBA00022722"/>
    </source>
</evidence>
<dbReference type="Gene3D" id="3.10.10.10">
    <property type="entry name" value="HIV Type 1 Reverse Transcriptase, subunit A, domain 1"/>
    <property type="match status" value="1"/>
</dbReference>
<dbReference type="Gene3D" id="1.10.340.70">
    <property type="match status" value="1"/>
</dbReference>
<keyword evidence="16" id="KW-0175">Coiled coil</keyword>
<organism evidence="20 21">
    <name type="scientific">Trifolium subterraneum</name>
    <name type="common">Subterranean clover</name>
    <dbReference type="NCBI Taxonomy" id="3900"/>
    <lineage>
        <taxon>Eukaryota</taxon>
        <taxon>Viridiplantae</taxon>
        <taxon>Streptophyta</taxon>
        <taxon>Embryophyta</taxon>
        <taxon>Tracheophyta</taxon>
        <taxon>Spermatophyta</taxon>
        <taxon>Magnoliopsida</taxon>
        <taxon>eudicotyledons</taxon>
        <taxon>Gunneridae</taxon>
        <taxon>Pentapetalae</taxon>
        <taxon>rosids</taxon>
        <taxon>fabids</taxon>
        <taxon>Fabales</taxon>
        <taxon>Fabaceae</taxon>
        <taxon>Papilionoideae</taxon>
        <taxon>50 kb inversion clade</taxon>
        <taxon>NPAAA clade</taxon>
        <taxon>Hologalegina</taxon>
        <taxon>IRL clade</taxon>
        <taxon>Trifolieae</taxon>
        <taxon>Trifolium</taxon>
    </lineage>
</organism>
<evidence type="ECO:0000256" key="6">
    <source>
        <dbReference type="ARBA" id="ARBA00022750"/>
    </source>
</evidence>
<dbReference type="Gene3D" id="2.40.70.10">
    <property type="entry name" value="Acid Proteases"/>
    <property type="match status" value="1"/>
</dbReference>
<dbReference type="SUPFAM" id="SSF53098">
    <property type="entry name" value="Ribonuclease H-like"/>
    <property type="match status" value="1"/>
</dbReference>
<accession>A0A2Z6N0Q1</accession>
<keyword evidence="21" id="KW-1185">Reference proteome</keyword>
<dbReference type="PANTHER" id="PTHR37984">
    <property type="entry name" value="PROTEIN CBG26694"/>
    <property type="match status" value="1"/>
</dbReference>
<keyword evidence="6" id="KW-0064">Aspartyl protease</keyword>
<keyword evidence="8" id="KW-0378">Hydrolase</keyword>
<feature type="coiled-coil region" evidence="16">
    <location>
        <begin position="1312"/>
        <end position="1339"/>
    </location>
</feature>
<dbReference type="FunFam" id="1.10.340.70:FF:000001">
    <property type="entry name" value="Retrovirus-related Pol polyprotein from transposon gypsy-like Protein"/>
    <property type="match status" value="1"/>
</dbReference>
<dbReference type="Gene3D" id="3.10.20.370">
    <property type="match status" value="1"/>
</dbReference>
<feature type="domain" description="Reverse transcriptase" evidence="18">
    <location>
        <begin position="614"/>
        <end position="793"/>
    </location>
</feature>
<dbReference type="Pfam" id="PF17921">
    <property type="entry name" value="Integrase_H2C2"/>
    <property type="match status" value="1"/>
</dbReference>
<dbReference type="SUPFAM" id="SSF56672">
    <property type="entry name" value="DNA/RNA polymerases"/>
    <property type="match status" value="1"/>
</dbReference>
<feature type="compositionally biased region" description="Polar residues" evidence="17">
    <location>
        <begin position="351"/>
        <end position="360"/>
    </location>
</feature>
<dbReference type="CDD" id="cd01647">
    <property type="entry name" value="RT_LTR"/>
    <property type="match status" value="1"/>
</dbReference>
<gene>
    <name evidence="20" type="ORF">TSUD_115470</name>
</gene>
<evidence type="ECO:0000256" key="15">
    <source>
        <dbReference type="ARBA" id="ARBA00023268"/>
    </source>
</evidence>
<evidence type="ECO:0000256" key="7">
    <source>
        <dbReference type="ARBA" id="ARBA00022759"/>
    </source>
</evidence>
<dbReference type="GO" id="GO:0015074">
    <property type="term" value="P:DNA integration"/>
    <property type="evidence" value="ECO:0007669"/>
    <property type="project" value="UniProtKB-KW"/>
</dbReference>
<evidence type="ECO:0000256" key="11">
    <source>
        <dbReference type="ARBA" id="ARBA00022918"/>
    </source>
</evidence>
<dbReference type="InterPro" id="IPR041577">
    <property type="entry name" value="RT_RNaseH_2"/>
</dbReference>
<evidence type="ECO:0008006" key="22">
    <source>
        <dbReference type="Google" id="ProtNLM"/>
    </source>
</evidence>
<evidence type="ECO:0000256" key="5">
    <source>
        <dbReference type="ARBA" id="ARBA00022723"/>
    </source>
</evidence>
<evidence type="ECO:0000256" key="1">
    <source>
        <dbReference type="ARBA" id="ARBA00022670"/>
    </source>
</evidence>
<dbReference type="FunFam" id="3.10.10.10:FF:000007">
    <property type="entry name" value="Retrovirus-related Pol polyprotein from transposon 17.6-like Protein"/>
    <property type="match status" value="1"/>
</dbReference>
<dbReference type="InterPro" id="IPR000477">
    <property type="entry name" value="RT_dom"/>
</dbReference>